<dbReference type="InterPro" id="IPR022105">
    <property type="entry name" value="DUF3645"/>
</dbReference>
<dbReference type="GeneID" id="28846167"/>
<evidence type="ECO:0000259" key="8">
    <source>
        <dbReference type="Pfam" id="PF12340"/>
    </source>
</evidence>
<keyword evidence="5" id="KW-0378">Hydrolase</keyword>
<evidence type="ECO:0000256" key="4">
    <source>
        <dbReference type="ARBA" id="ARBA00022786"/>
    </source>
</evidence>
<feature type="domain" description="DUF3638" evidence="8">
    <location>
        <begin position="2072"/>
        <end position="2293"/>
    </location>
</feature>
<keyword evidence="3" id="KW-0645">Protease</keyword>
<feature type="domain" description="DUF3645" evidence="9">
    <location>
        <begin position="2420"/>
        <end position="2448"/>
    </location>
</feature>
<dbReference type="Pfam" id="PF12359">
    <property type="entry name" value="DUF3645"/>
    <property type="match status" value="1"/>
</dbReference>
<sequence>MDVKDKTRLECIINHVILPRRLPNRPDKDPCDNALLNFLISSVSEYSSLCDSNEESRVISLKAALLALKHIRNEDGALAGNKLRTAFQQVISSEIPYLPLYVQAQNAGILVKCGSEKGEKVTFDIWGLTPNNNTVLSSRGRIVRQFPECAARVLKKVSNDCDFLDFFSQTLETMSWQGTENTTATKDRLVARMVNAAQDVPSPTAVTELLYIRLAMEGTPLNGGKILKHTREEVICASGSDVPWRRSPFWLFLRVVSQLSLKKPSDEKQSLFKKLMVFFIAQILDMACHYDCASDTIYCIFQKLCRRVLKLELSTFEPWMKTVTKALNNAQKAIDQCWKLTLENDKKVLCFGSVSPSLIHEATRFRMPDIDEFIAGINDRSHVTMGKGFRQLSHPQLFSSANSPPILSSDGPTEYRIFHVFVFEDWLDHFLDPWLEVHKMEESTCPTLKQLAVTYFRIAAKNYANNPMATSAMILRLLVLWVACDKAAVAMNPSLRLYKPPIPESIWDVLLLESKDQLNQLLKCEIYLKERQKGAKNQVSVFDSLWGYVPVNAFDNDISFHKQLRKLQNTSRGTVARQTRELNSLKDNFKDLMEQYTEGTCDEYCEEGSVSEFDEDEPTRSPSCARCQKKATARNLTIEIYESRLPAGGSELKTFVFELSPPISFVAWRDLTVFFLTDVLVKPCGGNGTQKRNETWLSEYAKHYCLINSAEKTSPSDSRVVLLSKTSISKEIRIKVHPDLEIGDVCVAHPHEWGYYDSLTGSEIGNFPPPTIAQRCTVKMPAFAASLQEFIDPSSERADAELANSATCDLHKCPDYMAQAEFKSLALCSLGSRARWTNILRQLANPTIDLNRQETALVLFESIHQAGSFSGSFLRDADECLNDAAFTQKLVTLVQEEVKRIQNNWEKFTALWILIMILARIASIGHSSARKRALHCLSDCRKVSRDWMAQMRRLARQQNDSLQIESFFQKAVHIALVCIQTFNMEKAQLLELLMSEETTVIFLECSIMIADRVESVHAGNQQQAMLLMSWKRIVYMGRKVITDQVTKTKCLDKAISRSWEKDKLNGKGGWEIEDGYWMKAARQTSVSVAEVEVQFNTLTAEILVNGSPSGKLPGYFEQHPDYGTFFGASRLEVNECTEPRMQYQLRHKFREHDVYLGLLKVEDTLEYDGDTEIEDWTGTDFLVIASSDTTRYDLVPERLLQSHLPRFFHLNHVHWLVKKLTGEIIEFSSKESPWERQCSNWELRRQDGYWQLCGRNNGVLVNPQSDIAIHFIAIFQPLANEDDVHVTHFPQNKQLEIRLPKLQLEFFVTDDSGKIFSRQYPGMVIDTCQDIGTLIGLQNKLVLRDKEGEERMVLVPEGELKVITGDLERKQHISISIDVAESGKVYAYELNRYLGKLQGQDFESNLFLVLLHAFTSNCLPDPFTEFTGTTRALEVLRSAEVQSSPVLSTRAHKMLQQIHNLGEKYKLSTSQLGAMRQCVSWVDGLGSLSHHQLFADLAQRLLFQCERYRLFEVKLSQNLQKLSKDRTEELCERSRLRNGSFYPEESVRATAPVSHDVHYGGHLDKVKLEFGDLTAEEGDGKRSSRFMNALVVSAAIQQGRKGQALSMVNPFRRIRKQSFVSTLMTVFKRHSERIYVSGPPKYVEAVCLDYNAEHLLKATSTFLPAKWFALCSTLVSKRKQLNRHKAAFFLETMAFSPHVGKALVHILVASLYMNPKDLPPQPQAKSFNLQRGTKPKKVDLRSRVSGGIYTFENCPYYCNKIQQGEGVAKLKEEYCELSTNCLETLTDVFLEQWAEKQQKRKAQWPKEHNKLKRIVNTSRMIPNVQEIFQDVSNNLALEDYFKQWHDTLHKSSQKGDIDFKDDWVGHPPTTSRNAHNNSKLECIFGEAIPPKILDGVDDFIPLKLNFPTQRNVQLASLLSTIRNKAATSYQTNYVEKLERSMSALESAGQCRIDSMSFTRIKPQLRLWRNNTQDKVEEILRGIRETIYCQSSAPSCDLEDFVAAARNSRLPRIGNWYLIKELATNPRLPRPWKERLVQFADCLTRLQTYDRLLRSTSGARGDIVKELECLEPRAWNPVSHPEWLVFEVEHNLRIRTIQSQFAEEMMRPKDDENSVMQLNMGEGKSSVIIPIIATKLASSKNLVRLIVTRSQSTQMTQIMTTRLGGLLGRRMYHLPVSRAIIVNEKTVNGMLNILQECKRKKGVLIALPEHVSALTLILADSSKNIGNSTKETLFAIKQIIDDDCRDIIDESDEIFSPKYDLAYPLGKEQPVDFARERCCIIPQVLLLAMQVSPSVSNLVSGGLIVTSLGKERFPQLTLASKRASDLLQYRVAQEICCKGLEGFPIHRLKKHATNTNLILDYITEQDPSKEAREFVDGGLHWTPQMRSCALLLRGLLTMNLLSAALKDRFRVNYGLDKTRQPRTDLAVPYRAKDTPSTSSEYSHPDVIIIKTCLAYYYNGLEDPDLFSTLRHLLQSDRADMEYALWVKSAPDLPEAWHDVKGISLEDADACKRQLFPHLKFLKIVADYYLSHIVFPKQLKEYSQKVSLSSWDIGRPKTLPTIGFSGTHDLEPLLPLPVKQQDHESQRHVDALVLSKMLASQNSTLPLGKPNDEGVSEGFLRQITSQQPALKVIIDVGAYLIDLTNLEVVRKWLLILREKQQAIEAAVYCDDNHELIVLDSRGKIEILRQSPFAKNMSRCVVFLDEAHSRGTDLRLPPAYRAAVTIGSNLTKDKLAQACMRMRRLGDGQFITYCIPHSIEHRIRLFTNQAAEYGLSAEAVISWTISQTWADMRGYMPIWGNQGRQYARQSDVWKRILEQEDIGLRRAYLNELKETDVQTVHQYQPRQANNVLASGSDNEVVAKIQQRIQEFQWTDFLYHNYSEEREQEVEVELETELEEERQPWRTKGTAPAKPSIHLDIKAFVMTGRPKVHSLGIISAFTSLADTTAARKFGDFKFESQLKVSKDFATVVNASLGAPGEKSDFYKRDVHHILTTADDSGIINNMILISPYEAEMLHDKIAKSKKVAMHIYAARHNRTYAPTDDLSLHVVPGSAAKRRIPLRLKIELNLFAGQLYFDSFQEYVDVCTYLGLAWNDSFTDANSDGFIPPKADSAESPNCLNAETSPIPFLHSFITNVRHYGGNIEKTHVGKMLSGTFLTEEDFPNRSKRRFEEDGDDNRVVKREKLDEDQVQGEGQTQNQDLGADVVVKREYDVEMEG</sequence>
<dbReference type="GO" id="GO:0006508">
    <property type="term" value="P:proteolysis"/>
    <property type="evidence" value="ECO:0007669"/>
    <property type="project" value="UniProtKB-KW"/>
</dbReference>
<organism evidence="11 12">
    <name type="scientific">Pochonia chlamydosporia 170</name>
    <dbReference type="NCBI Taxonomy" id="1380566"/>
    <lineage>
        <taxon>Eukaryota</taxon>
        <taxon>Fungi</taxon>
        <taxon>Dikarya</taxon>
        <taxon>Ascomycota</taxon>
        <taxon>Pezizomycotina</taxon>
        <taxon>Sordariomycetes</taxon>
        <taxon>Hypocreomycetidae</taxon>
        <taxon>Hypocreales</taxon>
        <taxon>Clavicipitaceae</taxon>
        <taxon>Pochonia</taxon>
    </lineage>
</organism>
<dbReference type="Pfam" id="PF12340">
    <property type="entry name" value="DUF3638"/>
    <property type="match status" value="1"/>
</dbReference>
<evidence type="ECO:0000256" key="2">
    <source>
        <dbReference type="ARBA" id="ARBA00012759"/>
    </source>
</evidence>
<dbReference type="STRING" id="1380566.A0A179FY79"/>
<dbReference type="PANTHER" id="PTHR13367:SF34">
    <property type="match status" value="1"/>
</dbReference>
<dbReference type="Proteomes" id="UP000078397">
    <property type="component" value="Unassembled WGS sequence"/>
</dbReference>
<gene>
    <name evidence="11" type="ORF">VFPPC_02542</name>
</gene>
<dbReference type="KEGG" id="pchm:VFPPC_02542"/>
<name>A0A179FY79_METCM</name>
<dbReference type="InterPro" id="IPR046541">
    <property type="entry name" value="DUF6606"/>
</dbReference>
<comment type="caution">
    <text evidence="11">The sequence shown here is derived from an EMBL/GenBank/DDBJ whole genome shotgun (WGS) entry which is preliminary data.</text>
</comment>
<protein>
    <recommendedName>
        <fullName evidence="2">ubiquitinyl hydrolase 1</fullName>
        <ecNumber evidence="2">3.4.19.12</ecNumber>
    </recommendedName>
</protein>
<evidence type="ECO:0000259" key="10">
    <source>
        <dbReference type="Pfam" id="PF20255"/>
    </source>
</evidence>
<dbReference type="PANTHER" id="PTHR13367">
    <property type="entry name" value="UBIQUITIN THIOESTERASE"/>
    <property type="match status" value="1"/>
</dbReference>
<evidence type="ECO:0000313" key="11">
    <source>
        <dbReference type="EMBL" id="OAQ70003.1"/>
    </source>
</evidence>
<dbReference type="OrthoDB" id="3182339at2759"/>
<dbReference type="EMBL" id="LSBJ02000002">
    <property type="protein sequence ID" value="OAQ70003.1"/>
    <property type="molecule type" value="Genomic_DNA"/>
</dbReference>
<feature type="domain" description="DUF6606" evidence="10">
    <location>
        <begin position="12"/>
        <end position="285"/>
    </location>
</feature>
<evidence type="ECO:0000256" key="6">
    <source>
        <dbReference type="ARBA" id="ARBA00022807"/>
    </source>
</evidence>
<evidence type="ECO:0000256" key="1">
    <source>
        <dbReference type="ARBA" id="ARBA00000707"/>
    </source>
</evidence>
<accession>A0A179FY79</accession>
<dbReference type="RefSeq" id="XP_018146540.1">
    <property type="nucleotide sequence ID" value="XM_018282173.1"/>
</dbReference>
<comment type="catalytic activity">
    <reaction evidence="1">
        <text>Thiol-dependent hydrolysis of ester, thioester, amide, peptide and isopeptide bonds formed by the C-terminal Gly of ubiquitin (a 76-residue protein attached to proteins as an intracellular targeting signal).</text>
        <dbReference type="EC" id="3.4.19.12"/>
    </reaction>
</comment>
<evidence type="ECO:0000256" key="5">
    <source>
        <dbReference type="ARBA" id="ARBA00022801"/>
    </source>
</evidence>
<keyword evidence="12" id="KW-1185">Reference proteome</keyword>
<keyword evidence="6" id="KW-0788">Thiol protease</keyword>
<feature type="compositionally biased region" description="Basic and acidic residues" evidence="7">
    <location>
        <begin position="3173"/>
        <end position="3184"/>
    </location>
</feature>
<proteinExistence type="predicted"/>
<dbReference type="GO" id="GO:0004843">
    <property type="term" value="F:cysteine-type deubiquitinase activity"/>
    <property type="evidence" value="ECO:0007669"/>
    <property type="project" value="UniProtKB-EC"/>
</dbReference>
<dbReference type="InterPro" id="IPR022099">
    <property type="entry name" value="DUF3638"/>
</dbReference>
<keyword evidence="4" id="KW-0833">Ubl conjugation pathway</keyword>
<feature type="region of interest" description="Disordered" evidence="7">
    <location>
        <begin position="3164"/>
        <end position="3202"/>
    </location>
</feature>
<evidence type="ECO:0000313" key="12">
    <source>
        <dbReference type="Proteomes" id="UP000078397"/>
    </source>
</evidence>
<reference evidence="11 12" key="1">
    <citation type="journal article" date="2016" name="PLoS Pathog.">
        <title>Biosynthesis of antibiotic leucinostatins in bio-control fungus Purpureocillium lilacinum and their inhibition on phytophthora revealed by genome mining.</title>
        <authorList>
            <person name="Wang G."/>
            <person name="Liu Z."/>
            <person name="Lin R."/>
            <person name="Li E."/>
            <person name="Mao Z."/>
            <person name="Ling J."/>
            <person name="Yang Y."/>
            <person name="Yin W.B."/>
            <person name="Xie B."/>
        </authorList>
    </citation>
    <scope>NUCLEOTIDE SEQUENCE [LARGE SCALE GENOMIC DNA]</scope>
    <source>
        <strain evidence="11">170</strain>
    </source>
</reference>
<evidence type="ECO:0000259" key="9">
    <source>
        <dbReference type="Pfam" id="PF12359"/>
    </source>
</evidence>
<dbReference type="Pfam" id="PF20255">
    <property type="entry name" value="DUF6606"/>
    <property type="match status" value="1"/>
</dbReference>
<evidence type="ECO:0000256" key="7">
    <source>
        <dbReference type="SAM" id="MobiDB-lite"/>
    </source>
</evidence>
<dbReference type="EC" id="3.4.19.12" evidence="2"/>
<evidence type="ECO:0000256" key="3">
    <source>
        <dbReference type="ARBA" id="ARBA00022670"/>
    </source>
</evidence>
<dbReference type="InterPro" id="IPR051346">
    <property type="entry name" value="OTU_Deubiquitinase"/>
</dbReference>